<evidence type="ECO:0008006" key="3">
    <source>
        <dbReference type="Google" id="ProtNLM"/>
    </source>
</evidence>
<dbReference type="AlphaFoldDB" id="A0A371PUS7"/>
<reference evidence="1 2" key="1">
    <citation type="submission" date="2018-08" db="EMBL/GenBank/DDBJ databases">
        <title>Streptomyces NEAU-D10 sp. nov., a novel Actinomycete isolated from soil.</title>
        <authorList>
            <person name="Jin L."/>
        </authorList>
    </citation>
    <scope>NUCLEOTIDE SEQUENCE [LARGE SCALE GENOMIC DNA]</scope>
    <source>
        <strain evidence="1 2">NEAU-D10</strain>
    </source>
</reference>
<dbReference type="EMBL" id="QUAC01000310">
    <property type="protein sequence ID" value="REK86225.1"/>
    <property type="molecule type" value="Genomic_DNA"/>
</dbReference>
<protein>
    <recommendedName>
        <fullName evidence="3">Phage tail protein</fullName>
    </recommendedName>
</protein>
<keyword evidence="2" id="KW-1185">Reference proteome</keyword>
<proteinExistence type="predicted"/>
<name>A0A371PUS7_STRIH</name>
<dbReference type="Proteomes" id="UP000262477">
    <property type="component" value="Unassembled WGS sequence"/>
</dbReference>
<organism evidence="1 2">
    <name type="scientific">Streptomyces inhibens</name>
    <dbReference type="NCBI Taxonomy" id="2293571"/>
    <lineage>
        <taxon>Bacteria</taxon>
        <taxon>Bacillati</taxon>
        <taxon>Actinomycetota</taxon>
        <taxon>Actinomycetes</taxon>
        <taxon>Kitasatosporales</taxon>
        <taxon>Streptomycetaceae</taxon>
        <taxon>Streptomyces</taxon>
    </lineage>
</organism>
<dbReference type="InterPro" id="IPR006521">
    <property type="entry name" value="Tail_protein_I"/>
</dbReference>
<dbReference type="OrthoDB" id="370073at2"/>
<dbReference type="Pfam" id="PF09684">
    <property type="entry name" value="Tail_P2_I"/>
    <property type="match status" value="1"/>
</dbReference>
<dbReference type="RefSeq" id="WP_128510866.1">
    <property type="nucleotide sequence ID" value="NZ_QUAC01000310.1"/>
</dbReference>
<comment type="caution">
    <text evidence="1">The sequence shown here is derived from an EMBL/GenBank/DDBJ whole genome shotgun (WGS) entry which is preliminary data.</text>
</comment>
<evidence type="ECO:0000313" key="2">
    <source>
        <dbReference type="Proteomes" id="UP000262477"/>
    </source>
</evidence>
<evidence type="ECO:0000313" key="1">
    <source>
        <dbReference type="EMBL" id="REK86225.1"/>
    </source>
</evidence>
<sequence>MPKKHQDAPAVEPVPLPAVYAHDQVTRAFADGVGAAIGPVGGLLDRLEEVLDPWRAPPAFLDWLVRITGARVETDWDERQRRTAVALAPWLAAHRGRPYALRREAEEIYGWPPERLHISDPGGVYEGNEKPPPGRMLTVTLQVQGRREDFELPLFRLVAAHCPAHLPFKTEVTGGA</sequence>
<accession>A0A371PUS7</accession>
<gene>
    <name evidence="1" type="ORF">DY245_33295</name>
</gene>